<dbReference type="GO" id="GO:0016881">
    <property type="term" value="F:acid-amino acid ligase activity"/>
    <property type="evidence" value="ECO:0007669"/>
    <property type="project" value="TreeGrafter"/>
</dbReference>
<evidence type="ECO:0000313" key="4">
    <source>
        <dbReference type="Proteomes" id="UP000036338"/>
    </source>
</evidence>
<dbReference type="GO" id="GO:0005737">
    <property type="term" value="C:cytoplasm"/>
    <property type="evidence" value="ECO:0007669"/>
    <property type="project" value="TreeGrafter"/>
</dbReference>
<reference evidence="3 4" key="1">
    <citation type="submission" date="2015-05" db="EMBL/GenBank/DDBJ databases">
        <title>Draft genome of Burkholderia cepacia LK29.</title>
        <authorList>
            <person name="Chan X.Y."/>
        </authorList>
    </citation>
    <scope>NUCLEOTIDE SEQUENCE [LARGE SCALE GENOMIC DNA]</scope>
    <source>
        <strain evidence="3 4">LK29</strain>
    </source>
</reference>
<accession>A0A0J5XB42</accession>
<dbReference type="PATRIC" id="fig|292.27.peg.200"/>
<dbReference type="SUPFAM" id="SSF49879">
    <property type="entry name" value="SMAD/FHA domain"/>
    <property type="match status" value="1"/>
</dbReference>
<dbReference type="EMBL" id="LDWR01000010">
    <property type="protein sequence ID" value="KML61856.1"/>
    <property type="molecule type" value="Genomic_DNA"/>
</dbReference>
<proteinExistence type="predicted"/>
<evidence type="ECO:0000259" key="1">
    <source>
        <dbReference type="Pfam" id="PF23571"/>
    </source>
</evidence>
<protein>
    <submittedName>
        <fullName evidence="3">Auxin-responsive GH3-related protein</fullName>
    </submittedName>
</protein>
<dbReference type="InterPro" id="IPR055378">
    <property type="entry name" value="GH3_C"/>
</dbReference>
<gene>
    <name evidence="3" type="ORF">VL15_05035</name>
</gene>
<feature type="domain" description="GH3 middle" evidence="1">
    <location>
        <begin position="329"/>
        <end position="392"/>
    </location>
</feature>
<evidence type="ECO:0000259" key="2">
    <source>
        <dbReference type="Pfam" id="PF23572"/>
    </source>
</evidence>
<evidence type="ECO:0000313" key="3">
    <source>
        <dbReference type="EMBL" id="KML61856.1"/>
    </source>
</evidence>
<dbReference type="InterPro" id="IPR004993">
    <property type="entry name" value="GH3"/>
</dbReference>
<organism evidence="3 4">
    <name type="scientific">Burkholderia cepacia</name>
    <name type="common">Pseudomonas cepacia</name>
    <dbReference type="NCBI Taxonomy" id="292"/>
    <lineage>
        <taxon>Bacteria</taxon>
        <taxon>Pseudomonadati</taxon>
        <taxon>Pseudomonadota</taxon>
        <taxon>Betaproteobacteria</taxon>
        <taxon>Burkholderiales</taxon>
        <taxon>Burkholderiaceae</taxon>
        <taxon>Burkholderia</taxon>
        <taxon>Burkholderia cepacia complex</taxon>
    </lineage>
</organism>
<dbReference type="RefSeq" id="WP_048243611.1">
    <property type="nucleotide sequence ID" value="NZ_LDWR01000010.1"/>
</dbReference>
<name>A0A0J5XB42_BURCE</name>
<dbReference type="Pfam" id="PF23572">
    <property type="entry name" value="GH3_C"/>
    <property type="match status" value="1"/>
</dbReference>
<comment type="caution">
    <text evidence="3">The sequence shown here is derived from an EMBL/GenBank/DDBJ whole genome shotgun (WGS) entry which is preliminary data.</text>
</comment>
<dbReference type="Proteomes" id="UP000036338">
    <property type="component" value="Unassembled WGS sequence"/>
</dbReference>
<dbReference type="InterPro" id="IPR055377">
    <property type="entry name" value="GH3_M"/>
</dbReference>
<dbReference type="InterPro" id="IPR008984">
    <property type="entry name" value="SMAD_FHA_dom_sf"/>
</dbReference>
<dbReference type="Pfam" id="PF03321">
    <property type="entry name" value="GH3"/>
    <property type="match status" value="1"/>
</dbReference>
<feature type="domain" description="GH3 C-terminal" evidence="2">
    <location>
        <begin position="428"/>
        <end position="517"/>
    </location>
</feature>
<sequence>MDASARSPADAWRTFARAAQPDVDRWLASLEAPGDAQAQRLMALLAANRDTAFGRRFGFDRIDSPAQFRERVPVHAAADFLPWLERVSHEPEPVLTAERPVFLERTSGSTARQKLIPYTPAFLRELQAAMIVWLADMHRACPALGEGRAYWSMSPPLQGPGVAPNGIPVGSASDLDYLGDSSAAALASTLLVPPLTGDVSTWRRETLRALVADETLALISVWSPTFLTSVLRPLFDRDDADGARDLAWVDASLPAARRAALRRAIADGDCRALWPRLAAVSCWLDGPSKHYADALRLRFPGVQWLPKGLFATEGVASIPFGAGDGCPLAIGSHYLEFVRDDGSVCDAEGLQSGDEVQVLLTTGGGLMRYALGDRVRVVGMTARTPRIAFVGRAAASVDLVGEKLDEQIAADALNEARAQHGELGACIVPCTTREAQPHYVLCIAGEIGDDAADALCAAVEAALAQAFHYAHARRIGQLGPLRVRRLGESPTRLGDLLQHAAERAGIRAGDVKPCVLVTRLPVADALLAMTDE</sequence>
<dbReference type="AlphaFoldDB" id="A0A0J5XB42"/>
<dbReference type="PANTHER" id="PTHR31901">
    <property type="entry name" value="GH3 DOMAIN-CONTAINING PROTEIN"/>
    <property type="match status" value="1"/>
</dbReference>
<dbReference type="PANTHER" id="PTHR31901:SF9">
    <property type="entry name" value="GH3 DOMAIN-CONTAINING PROTEIN"/>
    <property type="match status" value="1"/>
</dbReference>
<dbReference type="Pfam" id="PF23571">
    <property type="entry name" value="GH3_M"/>
    <property type="match status" value="1"/>
</dbReference>